<dbReference type="RefSeq" id="WP_054491903.1">
    <property type="nucleotide sequence ID" value="NZ_BBZA01000023.1"/>
</dbReference>
<evidence type="ECO:0000313" key="4">
    <source>
        <dbReference type="Proteomes" id="UP000037784"/>
    </source>
</evidence>
<dbReference type="EMBL" id="BBZA01000023">
    <property type="protein sequence ID" value="GAP61976.1"/>
    <property type="molecule type" value="Genomic_DNA"/>
</dbReference>
<evidence type="ECO:0000313" key="2">
    <source>
        <dbReference type="EMBL" id="GAP61976.1"/>
    </source>
</evidence>
<dbReference type="SUPFAM" id="SSF109604">
    <property type="entry name" value="HD-domain/PDEase-like"/>
    <property type="match status" value="1"/>
</dbReference>
<evidence type="ECO:0000313" key="5">
    <source>
        <dbReference type="Proteomes" id="UP000050502"/>
    </source>
</evidence>
<proteinExistence type="predicted"/>
<dbReference type="InParanoid" id="A0A0M8K7M2"/>
<dbReference type="AlphaFoldDB" id="A0A0M8K7M2"/>
<reference evidence="4" key="3">
    <citation type="submission" date="2015-08" db="EMBL/GenBank/DDBJ databases">
        <title>Draft Genome Sequence of a Heterotrophic Facultative Anaerobic Bacterium Ardenticatena maritima Strain 110S.</title>
        <authorList>
            <person name="Kawaichi S."/>
            <person name="Yoshida T."/>
            <person name="Sako Y."/>
            <person name="Nakamura R."/>
        </authorList>
    </citation>
    <scope>NUCLEOTIDE SEQUENCE [LARGE SCALE GENOMIC DNA]</scope>
    <source>
        <strain evidence="4">110S</strain>
    </source>
</reference>
<dbReference type="STRING" id="872965.SE16_09320"/>
<dbReference type="OrthoDB" id="1722553at2"/>
<name>A0A0M8K7M2_9CHLR</name>
<dbReference type="EMBL" id="LGKN01000005">
    <property type="protein sequence ID" value="KPL87769.1"/>
    <property type="molecule type" value="Genomic_DNA"/>
</dbReference>
<organism evidence="2 4">
    <name type="scientific">Ardenticatena maritima</name>
    <dbReference type="NCBI Taxonomy" id="872965"/>
    <lineage>
        <taxon>Bacteria</taxon>
        <taxon>Bacillati</taxon>
        <taxon>Chloroflexota</taxon>
        <taxon>Ardenticatenia</taxon>
        <taxon>Ardenticatenales</taxon>
        <taxon>Ardenticatenaceae</taxon>
        <taxon>Ardenticatena</taxon>
    </lineage>
</organism>
<dbReference type="InterPro" id="IPR006674">
    <property type="entry name" value="HD_domain"/>
</dbReference>
<dbReference type="Gene3D" id="1.10.3210.10">
    <property type="entry name" value="Hypothetical protein af1432"/>
    <property type="match status" value="1"/>
</dbReference>
<reference evidence="2 4" key="1">
    <citation type="journal article" date="2015" name="Genome Announc.">
        <title>Draft Genome Sequence of a Heterotrophic Facultative Anaerobic Thermophilic Bacterium, Ardenticatena maritima Strain 110ST.</title>
        <authorList>
            <person name="Kawaichi S."/>
            <person name="Yoshida T."/>
            <person name="Sako Y."/>
            <person name="Nakamura R."/>
        </authorList>
    </citation>
    <scope>NUCLEOTIDE SEQUENCE [LARGE SCALE GENOMIC DNA]</scope>
    <source>
        <strain evidence="2 4">110S</strain>
    </source>
</reference>
<dbReference type="InterPro" id="IPR051094">
    <property type="entry name" value="Diverse_Catalytic_Enzymes"/>
</dbReference>
<dbReference type="Proteomes" id="UP000050502">
    <property type="component" value="Unassembled WGS sequence"/>
</dbReference>
<protein>
    <recommendedName>
        <fullName evidence="1">HD domain-containing protein</fullName>
    </recommendedName>
</protein>
<dbReference type="Pfam" id="PF01966">
    <property type="entry name" value="HD"/>
    <property type="match status" value="1"/>
</dbReference>
<dbReference type="InterPro" id="IPR003607">
    <property type="entry name" value="HD/PDEase_dom"/>
</dbReference>
<dbReference type="PANTHER" id="PTHR35795:SF1">
    <property type="entry name" value="BIS(5'-NUCLEOSYL)-TETRAPHOSPHATASE, SYMMETRICAL"/>
    <property type="match status" value="1"/>
</dbReference>
<keyword evidence="4" id="KW-1185">Reference proteome</keyword>
<evidence type="ECO:0000313" key="3">
    <source>
        <dbReference type="EMBL" id="KPL87769.1"/>
    </source>
</evidence>
<feature type="domain" description="HD" evidence="1">
    <location>
        <begin position="26"/>
        <end position="140"/>
    </location>
</feature>
<comment type="caution">
    <text evidence="2">The sequence shown here is derived from an EMBL/GenBank/DDBJ whole genome shotgun (WGS) entry which is preliminary data.</text>
</comment>
<evidence type="ECO:0000259" key="1">
    <source>
        <dbReference type="Pfam" id="PF01966"/>
    </source>
</evidence>
<accession>A0A0M8K7M2</accession>
<dbReference type="PANTHER" id="PTHR35795">
    <property type="entry name" value="SLR1885 PROTEIN"/>
    <property type="match status" value="1"/>
</dbReference>
<sequence>MSVDYFAIIHTYIPPDTPLYRLYVPHVAMVTAKALRIARRLGLSREQERFIEEAAMLHDIGIVNTHDDVLGTTGPHPYIMHIVEGRRILEAEGLPRHALVAERHIGVGITAEEVRAQGLPLPVRDYVPQTLEEEIISYADLFFSKHPDHLWHEKPLDVVRRAVARYGARAQAQFETWVRRFEPEALA</sequence>
<dbReference type="CDD" id="cd00077">
    <property type="entry name" value="HDc"/>
    <property type="match status" value="1"/>
</dbReference>
<gene>
    <name evidence="2" type="ORF">ARMA_0399</name>
    <name evidence="3" type="ORF">SE16_09320</name>
</gene>
<dbReference type="Proteomes" id="UP000037784">
    <property type="component" value="Unassembled WGS sequence"/>
</dbReference>
<reference evidence="3 5" key="2">
    <citation type="submission" date="2015-07" db="EMBL/GenBank/DDBJ databases">
        <title>Whole genome sequence of Ardenticatena maritima DSM 23922.</title>
        <authorList>
            <person name="Hemp J."/>
            <person name="Ward L.M."/>
            <person name="Pace L.A."/>
            <person name="Fischer W.W."/>
        </authorList>
    </citation>
    <scope>NUCLEOTIDE SEQUENCE [LARGE SCALE GENOMIC DNA]</scope>
    <source>
        <strain evidence="3 5">110S</strain>
    </source>
</reference>